<proteinExistence type="predicted"/>
<dbReference type="Gene3D" id="3.40.50.2300">
    <property type="match status" value="1"/>
</dbReference>
<evidence type="ECO:0000256" key="1">
    <source>
        <dbReference type="ARBA" id="ARBA00022849"/>
    </source>
</evidence>
<sequence length="218" mass="23708">MNHGPTGRRLGVRTRRTRESLRVGEATFGLGGKGRMGNRVRRILFLCTGNSVRSQMAEALLRYRGAGRFEVSSAGSHPAGGVHGMALQVLDEIRVPAKGLRSKSWDEFKGEVFDAVITLCGSARDEAGNPCPVWPADDSGREPVRAHWGFEDPSRSQVIGIEAHLEEFRRVRDEIRECVEWLATAAGEVLDDDAAFADLVGRIAESAPNPREVGSGEG</sequence>
<name>X0Y405_9ZZZZ</name>
<protein>
    <recommendedName>
        <fullName evidence="2">Phosphotyrosine protein phosphatase I domain-containing protein</fullName>
    </recommendedName>
</protein>
<dbReference type="EMBL" id="BARS01041378">
    <property type="protein sequence ID" value="GAG31581.1"/>
    <property type="molecule type" value="Genomic_DNA"/>
</dbReference>
<dbReference type="CDD" id="cd16345">
    <property type="entry name" value="LMWP_ArsC"/>
    <property type="match status" value="1"/>
</dbReference>
<organism evidence="3">
    <name type="scientific">marine sediment metagenome</name>
    <dbReference type="NCBI Taxonomy" id="412755"/>
    <lineage>
        <taxon>unclassified sequences</taxon>
        <taxon>metagenomes</taxon>
        <taxon>ecological metagenomes</taxon>
    </lineage>
</organism>
<dbReference type="PANTHER" id="PTHR43428">
    <property type="entry name" value="ARSENATE REDUCTASE"/>
    <property type="match status" value="1"/>
</dbReference>
<accession>X0Y405</accession>
<dbReference type="AlphaFoldDB" id="X0Y405"/>
<evidence type="ECO:0000259" key="2">
    <source>
        <dbReference type="SMART" id="SM00226"/>
    </source>
</evidence>
<dbReference type="SUPFAM" id="SSF52788">
    <property type="entry name" value="Phosphotyrosine protein phosphatases I"/>
    <property type="match status" value="1"/>
</dbReference>
<gene>
    <name evidence="3" type="ORF">S01H1_62943</name>
</gene>
<feature type="domain" description="Phosphotyrosine protein phosphatase I" evidence="2">
    <location>
        <begin position="41"/>
        <end position="185"/>
    </location>
</feature>
<dbReference type="SMART" id="SM00226">
    <property type="entry name" value="LMWPc"/>
    <property type="match status" value="1"/>
</dbReference>
<keyword evidence="1" id="KW-0059">Arsenical resistance</keyword>
<comment type="caution">
    <text evidence="3">The sequence shown here is derived from an EMBL/GenBank/DDBJ whole genome shotgun (WGS) entry which is preliminary data.</text>
</comment>
<evidence type="ECO:0000313" key="3">
    <source>
        <dbReference type="EMBL" id="GAG31581.1"/>
    </source>
</evidence>
<dbReference type="PANTHER" id="PTHR43428:SF1">
    <property type="entry name" value="ARSENATE REDUCTASE"/>
    <property type="match status" value="1"/>
</dbReference>
<dbReference type="Pfam" id="PF01451">
    <property type="entry name" value="LMWPc"/>
    <property type="match status" value="1"/>
</dbReference>
<dbReference type="GO" id="GO:0046685">
    <property type="term" value="P:response to arsenic-containing substance"/>
    <property type="evidence" value="ECO:0007669"/>
    <property type="project" value="UniProtKB-KW"/>
</dbReference>
<dbReference type="InterPro" id="IPR023485">
    <property type="entry name" value="Ptyr_pPase"/>
</dbReference>
<reference evidence="3" key="1">
    <citation type="journal article" date="2014" name="Front. Microbiol.">
        <title>High frequency of phylogenetically diverse reductive dehalogenase-homologous genes in deep subseafloor sedimentary metagenomes.</title>
        <authorList>
            <person name="Kawai M."/>
            <person name="Futagami T."/>
            <person name="Toyoda A."/>
            <person name="Takaki Y."/>
            <person name="Nishi S."/>
            <person name="Hori S."/>
            <person name="Arai W."/>
            <person name="Tsubouchi T."/>
            <person name="Morono Y."/>
            <person name="Uchiyama I."/>
            <person name="Ito T."/>
            <person name="Fujiyama A."/>
            <person name="Inagaki F."/>
            <person name="Takami H."/>
        </authorList>
    </citation>
    <scope>NUCLEOTIDE SEQUENCE</scope>
    <source>
        <strain evidence="3">Expedition CK06-06</strain>
    </source>
</reference>
<dbReference type="InterPro" id="IPR036196">
    <property type="entry name" value="Ptyr_pPase_sf"/>
</dbReference>